<evidence type="ECO:0000256" key="1">
    <source>
        <dbReference type="SAM" id="Phobius"/>
    </source>
</evidence>
<keyword evidence="1" id="KW-1133">Transmembrane helix</keyword>
<sequence>MKIRNWKLKIGQTVSLRATKRSAAIFVLVSLCIVAGVIAALYFSHREPARALGTTKYAVNAGGNWQDNGTWSTVATKDASRVADTVAPTAEDDVVLDDYSGAVTIGATSVAKSLDMVGGGTYGQTLTHNAFTLTVSGSVKALWVKVWP</sequence>
<proteinExistence type="predicted"/>
<name>A0A1F5EC95_9BACT</name>
<organism evidence="2 3">
    <name type="scientific">Candidatus Berkelbacteria bacterium RIFOXYA2_FULL_43_10</name>
    <dbReference type="NCBI Taxonomy" id="1797472"/>
    <lineage>
        <taxon>Bacteria</taxon>
        <taxon>Candidatus Berkelbacteria</taxon>
    </lineage>
</organism>
<dbReference type="AlphaFoldDB" id="A0A1F5EC95"/>
<feature type="transmembrane region" description="Helical" evidence="1">
    <location>
        <begin position="21"/>
        <end position="43"/>
    </location>
</feature>
<reference evidence="2 3" key="1">
    <citation type="journal article" date="2016" name="Nat. Commun.">
        <title>Thousands of microbial genomes shed light on interconnected biogeochemical processes in an aquifer system.</title>
        <authorList>
            <person name="Anantharaman K."/>
            <person name="Brown C.T."/>
            <person name="Hug L.A."/>
            <person name="Sharon I."/>
            <person name="Castelle C.J."/>
            <person name="Probst A.J."/>
            <person name="Thomas B.C."/>
            <person name="Singh A."/>
            <person name="Wilkins M.J."/>
            <person name="Karaoz U."/>
            <person name="Brodie E.L."/>
            <person name="Williams K.H."/>
            <person name="Hubbard S.S."/>
            <person name="Banfield J.F."/>
        </authorList>
    </citation>
    <scope>NUCLEOTIDE SEQUENCE [LARGE SCALE GENOMIC DNA]</scope>
</reference>
<accession>A0A1F5EC95</accession>
<dbReference type="EMBL" id="MEZY01000016">
    <property type="protein sequence ID" value="OGD65027.1"/>
    <property type="molecule type" value="Genomic_DNA"/>
</dbReference>
<dbReference type="Proteomes" id="UP000178583">
    <property type="component" value="Unassembled WGS sequence"/>
</dbReference>
<comment type="caution">
    <text evidence="2">The sequence shown here is derived from an EMBL/GenBank/DDBJ whole genome shotgun (WGS) entry which is preliminary data.</text>
</comment>
<keyword evidence="1" id="KW-0812">Transmembrane</keyword>
<evidence type="ECO:0000313" key="2">
    <source>
        <dbReference type="EMBL" id="OGD65027.1"/>
    </source>
</evidence>
<evidence type="ECO:0000313" key="3">
    <source>
        <dbReference type="Proteomes" id="UP000178583"/>
    </source>
</evidence>
<gene>
    <name evidence="2" type="ORF">A2215_04790</name>
</gene>
<keyword evidence="1" id="KW-0472">Membrane</keyword>
<protein>
    <submittedName>
        <fullName evidence="2">Uncharacterized protein</fullName>
    </submittedName>
</protein>